<dbReference type="SUPFAM" id="SSF54427">
    <property type="entry name" value="NTF2-like"/>
    <property type="match status" value="1"/>
</dbReference>
<evidence type="ECO:0008006" key="3">
    <source>
        <dbReference type="Google" id="ProtNLM"/>
    </source>
</evidence>
<name>A0ABT8CV84_9FLAO</name>
<organism evidence="1 2">
    <name type="scientific">Paenimyroides ceti</name>
    <dbReference type="NCBI Taxonomy" id="395087"/>
    <lineage>
        <taxon>Bacteria</taxon>
        <taxon>Pseudomonadati</taxon>
        <taxon>Bacteroidota</taxon>
        <taxon>Flavobacteriia</taxon>
        <taxon>Flavobacteriales</taxon>
        <taxon>Flavobacteriaceae</taxon>
        <taxon>Paenimyroides</taxon>
    </lineage>
</organism>
<gene>
    <name evidence="1" type="ORF">QW060_10050</name>
</gene>
<proteinExistence type="predicted"/>
<comment type="caution">
    <text evidence="1">The sequence shown here is derived from an EMBL/GenBank/DDBJ whole genome shotgun (WGS) entry which is preliminary data.</text>
</comment>
<accession>A0ABT8CV84</accession>
<dbReference type="Gene3D" id="3.10.450.50">
    <property type="match status" value="1"/>
</dbReference>
<dbReference type="EMBL" id="JAUFQU010000001">
    <property type="protein sequence ID" value="MDN3707472.1"/>
    <property type="molecule type" value="Genomic_DNA"/>
</dbReference>
<evidence type="ECO:0000313" key="1">
    <source>
        <dbReference type="EMBL" id="MDN3707472.1"/>
    </source>
</evidence>
<reference evidence="2" key="1">
    <citation type="journal article" date="2019" name="Int. J. Syst. Evol. Microbiol.">
        <title>The Global Catalogue of Microorganisms (GCM) 10K type strain sequencing project: providing services to taxonomists for standard genome sequencing and annotation.</title>
        <authorList>
            <consortium name="The Broad Institute Genomics Platform"/>
            <consortium name="The Broad Institute Genome Sequencing Center for Infectious Disease"/>
            <person name="Wu L."/>
            <person name="Ma J."/>
        </authorList>
    </citation>
    <scope>NUCLEOTIDE SEQUENCE [LARGE SCALE GENOMIC DNA]</scope>
    <source>
        <strain evidence="2">CECT 7184</strain>
    </source>
</reference>
<keyword evidence="2" id="KW-1185">Reference proteome</keyword>
<sequence length="129" mass="14987">MTKSELEQFVKNYIQAWSTTDAGKRKQLMEKVYSASATFYANEPGDDTVMHHGMDRIYENITKVNQRLTIENGLVTECTHYCENHNTLRVSWHMKTHDTTVVITGMNFLQLNDSMKIEGDYIFINQNSE</sequence>
<protein>
    <recommendedName>
        <fullName evidence="3">Nuclear transport factor 2 family protein</fullName>
    </recommendedName>
</protein>
<dbReference type="InterPro" id="IPR032710">
    <property type="entry name" value="NTF2-like_dom_sf"/>
</dbReference>
<dbReference type="RefSeq" id="WP_290363445.1">
    <property type="nucleotide sequence ID" value="NZ_JAUFQU010000001.1"/>
</dbReference>
<dbReference type="Proteomes" id="UP001242368">
    <property type="component" value="Unassembled WGS sequence"/>
</dbReference>
<evidence type="ECO:0000313" key="2">
    <source>
        <dbReference type="Proteomes" id="UP001242368"/>
    </source>
</evidence>